<evidence type="ECO:0000256" key="4">
    <source>
        <dbReference type="ARBA" id="ARBA00023004"/>
    </source>
</evidence>
<dbReference type="Pfam" id="PF12838">
    <property type="entry name" value="Fer4_7"/>
    <property type="match status" value="1"/>
</dbReference>
<dbReference type="InterPro" id="IPR017900">
    <property type="entry name" value="4Fe4S_Fe_S_CS"/>
</dbReference>
<dbReference type="AlphaFoldDB" id="A0A7V2AT99"/>
<keyword evidence="3" id="KW-0677">Repeat</keyword>
<keyword evidence="2" id="KW-0479">Metal-binding</keyword>
<dbReference type="PANTHER" id="PTHR10849">
    <property type="entry name" value="NADH DEHYDROGENASE UBIQUINONE IRON-SULFUR PROTEIN 8, MITOCHONDRIAL"/>
    <property type="match status" value="1"/>
</dbReference>
<evidence type="ECO:0000256" key="2">
    <source>
        <dbReference type="ARBA" id="ARBA00022723"/>
    </source>
</evidence>
<dbReference type="GO" id="GO:0016020">
    <property type="term" value="C:membrane"/>
    <property type="evidence" value="ECO:0007669"/>
    <property type="project" value="InterPro"/>
</dbReference>
<reference evidence="7" key="1">
    <citation type="journal article" date="2020" name="mSystems">
        <title>Genome- and Community-Level Interaction Insights into Carbon Utilization and Element Cycling Functions of Hydrothermarchaeota in Hydrothermal Sediment.</title>
        <authorList>
            <person name="Zhou Z."/>
            <person name="Liu Y."/>
            <person name="Xu W."/>
            <person name="Pan J."/>
            <person name="Luo Z.H."/>
            <person name="Li M."/>
        </authorList>
    </citation>
    <scope>NUCLEOTIDE SEQUENCE [LARGE SCALE GENOMIC DNA]</scope>
    <source>
        <strain evidence="7">SpSt-1233</strain>
    </source>
</reference>
<dbReference type="GO" id="GO:0003954">
    <property type="term" value="F:NADH dehydrogenase activity"/>
    <property type="evidence" value="ECO:0007669"/>
    <property type="project" value="TreeGrafter"/>
</dbReference>
<dbReference type="InterPro" id="IPR017896">
    <property type="entry name" value="4Fe4S_Fe-S-bd"/>
</dbReference>
<sequence length="195" mass="21809">MTALIMGPYTSKFPKVMPVMPEGFRGTPTYVPDECVGCGACSQVCPAGAITIVDRVNKEGRTVRYIERNWGSCIFCSQCFVYCITGKGIKLDPDFEKSALSPDDIIDSHEKDLLFCENCGGVITAEDHARWCSRQLDELAFGNQTLNVLKYKDLGLVEENTGTNDRKTLERDRYMKIMCPNCRSAYILSDEWGTS</sequence>
<dbReference type="PROSITE" id="PS00198">
    <property type="entry name" value="4FE4S_FER_1"/>
    <property type="match status" value="1"/>
</dbReference>
<organism evidence="7">
    <name type="scientific">Eiseniibacteriota bacterium</name>
    <dbReference type="NCBI Taxonomy" id="2212470"/>
    <lineage>
        <taxon>Bacteria</taxon>
        <taxon>Candidatus Eiseniibacteriota</taxon>
    </lineage>
</organism>
<evidence type="ECO:0000259" key="6">
    <source>
        <dbReference type="PROSITE" id="PS51379"/>
    </source>
</evidence>
<keyword evidence="4" id="KW-0408">Iron</keyword>
<dbReference type="GO" id="GO:0051539">
    <property type="term" value="F:4 iron, 4 sulfur cluster binding"/>
    <property type="evidence" value="ECO:0007669"/>
    <property type="project" value="UniProtKB-KW"/>
</dbReference>
<keyword evidence="1" id="KW-0004">4Fe-4S</keyword>
<protein>
    <submittedName>
        <fullName evidence="7">4Fe-4S dicluster domain-containing protein</fullName>
    </submittedName>
</protein>
<evidence type="ECO:0000256" key="5">
    <source>
        <dbReference type="ARBA" id="ARBA00023014"/>
    </source>
</evidence>
<feature type="domain" description="4Fe-4S ferredoxin-type" evidence="6">
    <location>
        <begin position="26"/>
        <end position="55"/>
    </location>
</feature>
<dbReference type="GO" id="GO:0009060">
    <property type="term" value="P:aerobic respiration"/>
    <property type="evidence" value="ECO:0007669"/>
    <property type="project" value="TreeGrafter"/>
</dbReference>
<comment type="caution">
    <text evidence="7">The sequence shown here is derived from an EMBL/GenBank/DDBJ whole genome shotgun (WGS) entry which is preliminary data.</text>
</comment>
<feature type="domain" description="4Fe-4S ferredoxin-type" evidence="6">
    <location>
        <begin position="64"/>
        <end position="94"/>
    </location>
</feature>
<evidence type="ECO:0000256" key="3">
    <source>
        <dbReference type="ARBA" id="ARBA00022737"/>
    </source>
</evidence>
<dbReference type="GO" id="GO:0046872">
    <property type="term" value="F:metal ion binding"/>
    <property type="evidence" value="ECO:0007669"/>
    <property type="project" value="UniProtKB-KW"/>
</dbReference>
<evidence type="ECO:0000256" key="1">
    <source>
        <dbReference type="ARBA" id="ARBA00022485"/>
    </source>
</evidence>
<keyword evidence="5" id="KW-0411">Iron-sulfur</keyword>
<dbReference type="SUPFAM" id="SSF54862">
    <property type="entry name" value="4Fe-4S ferredoxins"/>
    <property type="match status" value="1"/>
</dbReference>
<dbReference type="Proteomes" id="UP000886069">
    <property type="component" value="Unassembled WGS sequence"/>
</dbReference>
<dbReference type="PROSITE" id="PS51379">
    <property type="entry name" value="4FE4S_FER_2"/>
    <property type="match status" value="2"/>
</dbReference>
<proteinExistence type="predicted"/>
<dbReference type="Gene3D" id="3.30.70.3270">
    <property type="match status" value="1"/>
</dbReference>
<gene>
    <name evidence="7" type="ORF">ENO08_00125</name>
</gene>
<dbReference type="PANTHER" id="PTHR10849:SF35">
    <property type="entry name" value="FORMATE HYDROGENLYASE SUBUNIT 6-RELATED"/>
    <property type="match status" value="1"/>
</dbReference>
<evidence type="ECO:0000313" key="7">
    <source>
        <dbReference type="EMBL" id="HER42851.1"/>
    </source>
</evidence>
<name>A0A7V2AT99_UNCEI</name>
<dbReference type="EMBL" id="DSEC01000011">
    <property type="protein sequence ID" value="HER42851.1"/>
    <property type="molecule type" value="Genomic_DNA"/>
</dbReference>
<dbReference type="InterPro" id="IPR010226">
    <property type="entry name" value="NADH_quinone_OxRdtase_chainI"/>
</dbReference>
<accession>A0A7V2AT99</accession>